<proteinExistence type="predicted"/>
<dbReference type="Pfam" id="PF18433">
    <property type="entry name" value="DUF5610"/>
    <property type="match status" value="1"/>
</dbReference>
<evidence type="ECO:0000313" key="4">
    <source>
        <dbReference type="Proteomes" id="UP000180246"/>
    </source>
</evidence>
<dbReference type="Proteomes" id="UP000180246">
    <property type="component" value="Unassembled WGS sequence"/>
</dbReference>
<protein>
    <recommendedName>
        <fullName evidence="2">DUF5610 domain-containing protein</fullName>
    </recommendedName>
</protein>
<feature type="domain" description="DUF5610" evidence="2">
    <location>
        <begin position="105"/>
        <end position="186"/>
    </location>
</feature>
<gene>
    <name evidence="3" type="ORF">LO55_974</name>
</gene>
<comment type="caution">
    <text evidence="3">The sequence shown here is derived from an EMBL/GenBank/DDBJ whole genome shotgun (WGS) entry which is preliminary data.</text>
</comment>
<evidence type="ECO:0000313" key="3">
    <source>
        <dbReference type="EMBL" id="OIJ44515.1"/>
    </source>
</evidence>
<evidence type="ECO:0000259" key="2">
    <source>
        <dbReference type="Pfam" id="PF18433"/>
    </source>
</evidence>
<dbReference type="RefSeq" id="WP_071360659.1">
    <property type="nucleotide sequence ID" value="NZ_JRYB01000001.1"/>
</dbReference>
<evidence type="ECO:0000256" key="1">
    <source>
        <dbReference type="SAM" id="MobiDB-lite"/>
    </source>
</evidence>
<accession>A0A1S2NHK4</accession>
<dbReference type="AlphaFoldDB" id="A0A1S2NHK4"/>
<feature type="region of interest" description="Disordered" evidence="1">
    <location>
        <begin position="1"/>
        <end position="58"/>
    </location>
</feature>
<sequence>MSLSISSLGPQGATLPAGRVKPSVAEARQETETPAQDKVTLGGRQAEPLTYGSKGGGKVTQSELASMIEESDRKAQEVIDLIRPLVEQQGLNFAKVANGEQQLQADPDTIEVAKAAIADGGEFSVEKTSERILGFARAMIGADPSKMDAIRAAVEKGFQEAQDMLGGSLPEISQKTLAAVQAGFDQWQKDGIPAD</sequence>
<dbReference type="InterPro" id="IPR041651">
    <property type="entry name" value="DUF5610"/>
</dbReference>
<dbReference type="EMBL" id="JRYB01000001">
    <property type="protein sequence ID" value="OIJ44515.1"/>
    <property type="molecule type" value="Genomic_DNA"/>
</dbReference>
<organism evidence="3 4">
    <name type="scientific">Massilia timonae</name>
    <dbReference type="NCBI Taxonomy" id="47229"/>
    <lineage>
        <taxon>Bacteria</taxon>
        <taxon>Pseudomonadati</taxon>
        <taxon>Pseudomonadota</taxon>
        <taxon>Betaproteobacteria</taxon>
        <taxon>Burkholderiales</taxon>
        <taxon>Oxalobacteraceae</taxon>
        <taxon>Telluria group</taxon>
        <taxon>Massilia</taxon>
    </lineage>
</organism>
<reference evidence="3 4" key="1">
    <citation type="submission" date="2014-10" db="EMBL/GenBank/DDBJ databases">
        <authorList>
            <person name="Seo M.-J."/>
            <person name="Seok Y.J."/>
            <person name="Cha I.-T."/>
        </authorList>
    </citation>
    <scope>NUCLEOTIDE SEQUENCE [LARGE SCALE GENOMIC DNA]</scope>
    <source>
        <strain evidence="3 4">NEU</strain>
    </source>
</reference>
<name>A0A1S2NHK4_9BURK</name>